<name>A0A1G6PUN7_9GAMM</name>
<evidence type="ECO:0000313" key="3">
    <source>
        <dbReference type="Proteomes" id="UP000243468"/>
    </source>
</evidence>
<protein>
    <submittedName>
        <fullName evidence="2">Uncharacterized protein</fullName>
    </submittedName>
</protein>
<keyword evidence="1" id="KW-1133">Transmembrane helix</keyword>
<feature type="transmembrane region" description="Helical" evidence="1">
    <location>
        <begin position="46"/>
        <end position="67"/>
    </location>
</feature>
<gene>
    <name evidence="2" type="ORF">SAMN05421732_11511</name>
</gene>
<organism evidence="2 3">
    <name type="scientific">Acinetobacter kookii</name>
    <dbReference type="NCBI Taxonomy" id="1226327"/>
    <lineage>
        <taxon>Bacteria</taxon>
        <taxon>Pseudomonadati</taxon>
        <taxon>Pseudomonadota</taxon>
        <taxon>Gammaproteobacteria</taxon>
        <taxon>Moraxellales</taxon>
        <taxon>Moraxellaceae</taxon>
        <taxon>Acinetobacter</taxon>
    </lineage>
</organism>
<evidence type="ECO:0000256" key="1">
    <source>
        <dbReference type="SAM" id="Phobius"/>
    </source>
</evidence>
<dbReference type="OrthoDB" id="6696987at2"/>
<keyword evidence="1" id="KW-0812">Transmembrane</keyword>
<keyword evidence="3" id="KW-1185">Reference proteome</keyword>
<keyword evidence="1" id="KW-0472">Membrane</keyword>
<dbReference type="AlphaFoldDB" id="A0A1G6PUN7"/>
<sequence length="110" mass="12901">MLKKVFIMTGLLCLYLSFIIVLHRFGVEEMLNIAISSCLLGISLKFWVQQHFYLMLSLVILALPFLWLEQYKMLEMMLMTALLGVTLTHLVQSRKKYLLKSKPYKSVLRD</sequence>
<proteinExistence type="predicted"/>
<feature type="transmembrane region" description="Helical" evidence="1">
    <location>
        <begin position="6"/>
        <end position="25"/>
    </location>
</feature>
<evidence type="ECO:0000313" key="2">
    <source>
        <dbReference type="EMBL" id="SDC83075.1"/>
    </source>
</evidence>
<dbReference type="Proteomes" id="UP000243468">
    <property type="component" value="Unassembled WGS sequence"/>
</dbReference>
<dbReference type="EMBL" id="FMYO01000015">
    <property type="protein sequence ID" value="SDC83075.1"/>
    <property type="molecule type" value="Genomic_DNA"/>
</dbReference>
<accession>A0A1G6PUN7</accession>
<dbReference type="RefSeq" id="WP_092820927.1">
    <property type="nucleotide sequence ID" value="NZ_BAABKJ010000012.1"/>
</dbReference>
<reference evidence="3" key="1">
    <citation type="submission" date="2016-09" db="EMBL/GenBank/DDBJ databases">
        <authorList>
            <person name="Varghese N."/>
            <person name="Submissions S."/>
        </authorList>
    </citation>
    <scope>NUCLEOTIDE SEQUENCE [LARGE SCALE GENOMIC DNA]</scope>
    <source>
        <strain evidence="3">ANC 4667</strain>
    </source>
</reference>